<dbReference type="Gene3D" id="3.20.20.70">
    <property type="entry name" value="Aldolase class I"/>
    <property type="match status" value="1"/>
</dbReference>
<reference evidence="5" key="1">
    <citation type="submission" date="2020-10" db="EMBL/GenBank/DDBJ databases">
        <authorList>
            <person name="Gilroy R."/>
        </authorList>
    </citation>
    <scope>NUCLEOTIDE SEQUENCE</scope>
    <source>
        <strain evidence="5">ChiHile30-977</strain>
    </source>
</reference>
<dbReference type="GO" id="GO:0019262">
    <property type="term" value="P:N-acetylneuraminate catabolic process"/>
    <property type="evidence" value="ECO:0007669"/>
    <property type="project" value="TreeGrafter"/>
</dbReference>
<dbReference type="PANTHER" id="PTHR42849:SF1">
    <property type="entry name" value="N-ACETYLNEURAMINATE LYASE"/>
    <property type="match status" value="1"/>
</dbReference>
<evidence type="ECO:0000313" key="5">
    <source>
        <dbReference type="EMBL" id="HIQ63776.1"/>
    </source>
</evidence>
<keyword evidence="1 2" id="KW-0456">Lyase</keyword>
<dbReference type="Proteomes" id="UP000886819">
    <property type="component" value="Unassembled WGS sequence"/>
</dbReference>
<dbReference type="PANTHER" id="PTHR42849">
    <property type="entry name" value="N-ACETYLNEURAMINATE LYASE"/>
    <property type="match status" value="1"/>
</dbReference>
<evidence type="ECO:0000256" key="1">
    <source>
        <dbReference type="ARBA" id="ARBA00023239"/>
    </source>
</evidence>
<feature type="binding site" evidence="4">
    <location>
        <position position="49"/>
    </location>
    <ligand>
        <name>pyruvate</name>
        <dbReference type="ChEBI" id="CHEBI:15361"/>
    </ligand>
</feature>
<reference evidence="5" key="2">
    <citation type="journal article" date="2021" name="PeerJ">
        <title>Extensive microbial diversity within the chicken gut microbiome revealed by metagenomics and culture.</title>
        <authorList>
            <person name="Gilroy R."/>
            <person name="Ravi A."/>
            <person name="Getino M."/>
            <person name="Pursley I."/>
            <person name="Horton D.L."/>
            <person name="Alikhan N.F."/>
            <person name="Baker D."/>
            <person name="Gharbi K."/>
            <person name="Hall N."/>
            <person name="Watson M."/>
            <person name="Adriaenssens E.M."/>
            <person name="Foster-Nyarko E."/>
            <person name="Jarju S."/>
            <person name="Secka A."/>
            <person name="Antonio M."/>
            <person name="Oren A."/>
            <person name="Chaudhuri R.R."/>
            <person name="La Ragione R."/>
            <person name="Hildebrand F."/>
            <person name="Pallen M.J."/>
        </authorList>
    </citation>
    <scope>NUCLEOTIDE SEQUENCE</scope>
    <source>
        <strain evidence="5">ChiHile30-977</strain>
    </source>
</reference>
<evidence type="ECO:0000313" key="6">
    <source>
        <dbReference type="Proteomes" id="UP000886819"/>
    </source>
</evidence>
<dbReference type="SMART" id="SM01130">
    <property type="entry name" value="DHDPS"/>
    <property type="match status" value="1"/>
</dbReference>
<dbReference type="GO" id="GO:0008747">
    <property type="term" value="F:N-acetylneuraminate lyase activity"/>
    <property type="evidence" value="ECO:0007669"/>
    <property type="project" value="TreeGrafter"/>
</dbReference>
<dbReference type="GO" id="GO:0005829">
    <property type="term" value="C:cytosol"/>
    <property type="evidence" value="ECO:0007669"/>
    <property type="project" value="TreeGrafter"/>
</dbReference>
<protein>
    <submittedName>
        <fullName evidence="5">Dihydrodipicolinate synthase family protein</fullName>
    </submittedName>
</protein>
<dbReference type="InterPro" id="IPR002220">
    <property type="entry name" value="DapA-like"/>
</dbReference>
<sequence length="298" mass="32522">MERTQFEGVVAPLVNPCREDDGLDRDALERNMDRLMRTGISGLYLNGGTGDAANLTQQERLDIAALLVPRLKAAGRLAVVHVGQTSQRLAVALAQQAADLGADAVASIPPRKDWPEVAAYYRALAATGAKVIVYYIPGVTGMTANLDNLRALLDIPGVVGIKMSDWNLFLLRCVKLACPEKVVYSGFDELLLPGLLYGADGCIGTWANLLPGLYEKVFASVRAGQADAVRDVANDFTAFLAQCWRWGVLDAFEELMRARGFAGRCFRRPSAWHPGKVPSDALDDLLRRLRRLEEAARP</sequence>
<dbReference type="InterPro" id="IPR013785">
    <property type="entry name" value="Aldolase_TIM"/>
</dbReference>
<gene>
    <name evidence="5" type="ORF">IAA66_09380</name>
</gene>
<comment type="caution">
    <text evidence="5">The sequence shown here is derived from an EMBL/GenBank/DDBJ whole genome shotgun (WGS) entry which is preliminary data.</text>
</comment>
<evidence type="ECO:0000256" key="4">
    <source>
        <dbReference type="PIRSR" id="PIRSR001365-2"/>
    </source>
</evidence>
<dbReference type="Pfam" id="PF00701">
    <property type="entry name" value="DHDPS"/>
    <property type="match status" value="1"/>
</dbReference>
<feature type="binding site" evidence="4">
    <location>
        <position position="203"/>
    </location>
    <ligand>
        <name>pyruvate</name>
        <dbReference type="ChEBI" id="CHEBI:15361"/>
    </ligand>
</feature>
<dbReference type="SUPFAM" id="SSF51569">
    <property type="entry name" value="Aldolase"/>
    <property type="match status" value="1"/>
</dbReference>
<name>A0A9D0YWZ8_9FIRM</name>
<dbReference type="PIRSF" id="PIRSF001365">
    <property type="entry name" value="DHDPS"/>
    <property type="match status" value="1"/>
</dbReference>
<dbReference type="AlphaFoldDB" id="A0A9D0YWZ8"/>
<comment type="similarity">
    <text evidence="2">Belongs to the DapA family.</text>
</comment>
<feature type="active site" description="Proton donor/acceptor" evidence="3">
    <location>
        <position position="134"/>
    </location>
</feature>
<feature type="active site" description="Schiff-base intermediate with substrate" evidence="3">
    <location>
        <position position="162"/>
    </location>
</feature>
<accession>A0A9D0YWZ8</accession>
<evidence type="ECO:0000256" key="2">
    <source>
        <dbReference type="PIRNR" id="PIRNR001365"/>
    </source>
</evidence>
<proteinExistence type="inferred from homology"/>
<organism evidence="5 6">
    <name type="scientific">Candidatus Avichristensenella intestinipullorum</name>
    <dbReference type="NCBI Taxonomy" id="2840693"/>
    <lineage>
        <taxon>Bacteria</taxon>
        <taxon>Bacillati</taxon>
        <taxon>Bacillota</taxon>
        <taxon>Clostridia</taxon>
        <taxon>Candidatus Avichristensenella</taxon>
    </lineage>
</organism>
<evidence type="ECO:0000256" key="3">
    <source>
        <dbReference type="PIRSR" id="PIRSR001365-1"/>
    </source>
</evidence>
<dbReference type="PRINTS" id="PR00146">
    <property type="entry name" value="DHPICSNTHASE"/>
</dbReference>
<dbReference type="EMBL" id="DVFI01000124">
    <property type="protein sequence ID" value="HIQ63776.1"/>
    <property type="molecule type" value="Genomic_DNA"/>
</dbReference>